<dbReference type="Gene3D" id="1.10.10.10">
    <property type="entry name" value="Winged helix-like DNA-binding domain superfamily/Winged helix DNA-binding domain"/>
    <property type="match status" value="1"/>
</dbReference>
<evidence type="ECO:0000256" key="2">
    <source>
        <dbReference type="ARBA" id="ARBA00023125"/>
    </source>
</evidence>
<organism evidence="6 7">
    <name type="scientific">Lampropedia aestuarii</name>
    <dbReference type="NCBI Taxonomy" id="2562762"/>
    <lineage>
        <taxon>Bacteria</taxon>
        <taxon>Pseudomonadati</taxon>
        <taxon>Pseudomonadota</taxon>
        <taxon>Betaproteobacteria</taxon>
        <taxon>Burkholderiales</taxon>
        <taxon>Comamonadaceae</taxon>
        <taxon>Lampropedia</taxon>
    </lineage>
</organism>
<dbReference type="Pfam" id="PF07729">
    <property type="entry name" value="FCD"/>
    <property type="match status" value="1"/>
</dbReference>
<dbReference type="PROSITE" id="PS50949">
    <property type="entry name" value="HTH_GNTR"/>
    <property type="match status" value="1"/>
</dbReference>
<dbReference type="SUPFAM" id="SSF46785">
    <property type="entry name" value="Winged helix' DNA-binding domain"/>
    <property type="match status" value="1"/>
</dbReference>
<feature type="domain" description="HTH gntR-type" evidence="5">
    <location>
        <begin position="24"/>
        <end position="91"/>
    </location>
</feature>
<evidence type="ECO:0000259" key="5">
    <source>
        <dbReference type="PROSITE" id="PS50949"/>
    </source>
</evidence>
<protein>
    <submittedName>
        <fullName evidence="6">GntR family transcriptional regulator</fullName>
    </submittedName>
</protein>
<keyword evidence="3" id="KW-0804">Transcription</keyword>
<comment type="caution">
    <text evidence="6">The sequence shown here is derived from an EMBL/GenBank/DDBJ whole genome shotgun (WGS) entry which is preliminary data.</text>
</comment>
<evidence type="ECO:0000256" key="4">
    <source>
        <dbReference type="SAM" id="MobiDB-lite"/>
    </source>
</evidence>
<gene>
    <name evidence="6" type="ORF">E8K88_06575</name>
</gene>
<dbReference type="InterPro" id="IPR036388">
    <property type="entry name" value="WH-like_DNA-bd_sf"/>
</dbReference>
<sequence length="232" mass="25871">MQPLQQRDSDPADYSPLLKPISPTSVNDAVYQTLSQRLIYGVYQAGQVLGIQELADDLHTSTMPVREALRRLVAQKALEPMRSRSMRVPLITADRLLDLRRVRLLAEGQAIEWACAQLDAAALSTLEALAIDIQRVRTDLTASLALNLQFHFLIYRAAHSQVLLAVIENLWLQSGPYLRAAREQCGIEREAVDDHHHAIVACLRAGDSEGAKQALQADISWPFDQLCNRPSD</sequence>
<dbReference type="SUPFAM" id="SSF48008">
    <property type="entry name" value="GntR ligand-binding domain-like"/>
    <property type="match status" value="1"/>
</dbReference>
<reference evidence="6 7" key="1">
    <citation type="submission" date="2019-04" db="EMBL/GenBank/DDBJ databases">
        <title>Lampropedia sp YIM MLB12 draf genome.</title>
        <authorList>
            <person name="Wang Y.-X."/>
        </authorList>
    </citation>
    <scope>NUCLEOTIDE SEQUENCE [LARGE SCALE GENOMIC DNA]</scope>
    <source>
        <strain evidence="6 7">YIM MLB12</strain>
    </source>
</reference>
<evidence type="ECO:0000256" key="1">
    <source>
        <dbReference type="ARBA" id="ARBA00023015"/>
    </source>
</evidence>
<dbReference type="GO" id="GO:0003700">
    <property type="term" value="F:DNA-binding transcription factor activity"/>
    <property type="evidence" value="ECO:0007669"/>
    <property type="project" value="InterPro"/>
</dbReference>
<dbReference type="GO" id="GO:0003677">
    <property type="term" value="F:DNA binding"/>
    <property type="evidence" value="ECO:0007669"/>
    <property type="project" value="UniProtKB-KW"/>
</dbReference>
<name>A0A4S5BXE4_9BURK</name>
<dbReference type="SMART" id="SM00895">
    <property type="entry name" value="FCD"/>
    <property type="match status" value="1"/>
</dbReference>
<dbReference type="Pfam" id="PF00392">
    <property type="entry name" value="GntR"/>
    <property type="match status" value="1"/>
</dbReference>
<dbReference type="InterPro" id="IPR008920">
    <property type="entry name" value="TF_FadR/GntR_C"/>
</dbReference>
<dbReference type="SMART" id="SM00345">
    <property type="entry name" value="HTH_GNTR"/>
    <property type="match status" value="1"/>
</dbReference>
<dbReference type="PANTHER" id="PTHR43537:SF39">
    <property type="entry name" value="HTH-TYPE TRANSCRIPTIONAL REGULATOR MCBR"/>
    <property type="match status" value="1"/>
</dbReference>
<keyword evidence="2" id="KW-0238">DNA-binding</keyword>
<evidence type="ECO:0000313" key="6">
    <source>
        <dbReference type="EMBL" id="THJ34636.1"/>
    </source>
</evidence>
<dbReference type="InterPro" id="IPR000524">
    <property type="entry name" value="Tscrpt_reg_HTH_GntR"/>
</dbReference>
<accession>A0A4S5BXE4</accession>
<keyword evidence="7" id="KW-1185">Reference proteome</keyword>
<dbReference type="PANTHER" id="PTHR43537">
    <property type="entry name" value="TRANSCRIPTIONAL REGULATOR, GNTR FAMILY"/>
    <property type="match status" value="1"/>
</dbReference>
<keyword evidence="1" id="KW-0805">Transcription regulation</keyword>
<evidence type="ECO:0000313" key="7">
    <source>
        <dbReference type="Proteomes" id="UP000306236"/>
    </source>
</evidence>
<dbReference type="InterPro" id="IPR011711">
    <property type="entry name" value="GntR_C"/>
</dbReference>
<proteinExistence type="predicted"/>
<feature type="region of interest" description="Disordered" evidence="4">
    <location>
        <begin position="1"/>
        <end position="20"/>
    </location>
</feature>
<evidence type="ECO:0000256" key="3">
    <source>
        <dbReference type="ARBA" id="ARBA00023163"/>
    </source>
</evidence>
<dbReference type="Gene3D" id="1.20.120.530">
    <property type="entry name" value="GntR ligand-binding domain-like"/>
    <property type="match status" value="1"/>
</dbReference>
<dbReference type="OrthoDB" id="8851860at2"/>
<dbReference type="RefSeq" id="WP_136405846.1">
    <property type="nucleotide sequence ID" value="NZ_SSWX01000006.1"/>
</dbReference>
<dbReference type="Proteomes" id="UP000306236">
    <property type="component" value="Unassembled WGS sequence"/>
</dbReference>
<dbReference type="InterPro" id="IPR036390">
    <property type="entry name" value="WH_DNA-bd_sf"/>
</dbReference>
<dbReference type="AlphaFoldDB" id="A0A4S5BXE4"/>
<dbReference type="EMBL" id="SSWX01000006">
    <property type="protein sequence ID" value="THJ34636.1"/>
    <property type="molecule type" value="Genomic_DNA"/>
</dbReference>